<geneLocation type="plastid" evidence="6"/>
<feature type="transmembrane region" description="Helical" evidence="5">
    <location>
        <begin position="12"/>
        <end position="31"/>
    </location>
</feature>
<evidence type="ECO:0000256" key="3">
    <source>
        <dbReference type="ARBA" id="ARBA00021584"/>
    </source>
</evidence>
<evidence type="ECO:0000256" key="1">
    <source>
        <dbReference type="ARBA" id="ARBA00004474"/>
    </source>
</evidence>
<evidence type="ECO:0000256" key="4">
    <source>
        <dbReference type="ARBA" id="ARBA00022640"/>
    </source>
</evidence>
<comment type="similarity">
    <text evidence="2">Belongs to the ycf33 family.</text>
</comment>
<proteinExistence type="inferred from homology"/>
<organism evidence="6">
    <name type="scientific">Centroceras clavulatum</name>
    <dbReference type="NCBI Taxonomy" id="159503"/>
    <lineage>
        <taxon>Eukaryota</taxon>
        <taxon>Rhodophyta</taxon>
        <taxon>Florideophyceae</taxon>
        <taxon>Rhodymeniophycidae</taxon>
        <taxon>Ceramiales</taxon>
        <taxon>Ceramiaceae</taxon>
        <taxon>Centroceras</taxon>
    </lineage>
</organism>
<accession>A0A4D6WP75</accession>
<reference evidence="6" key="2">
    <citation type="submission" date="2019-04" db="EMBL/GenBank/DDBJ databases">
        <authorList>
            <person name="Pasella M."/>
        </authorList>
    </citation>
    <scope>NUCLEOTIDE SEQUENCE</scope>
    <source>
        <strain evidence="6">HV6547_3</strain>
    </source>
</reference>
<keyword evidence="5" id="KW-0812">Transmembrane</keyword>
<dbReference type="EMBL" id="MK814619">
    <property type="protein sequence ID" value="QCI05273.1"/>
    <property type="molecule type" value="Genomic_DNA"/>
</dbReference>
<keyword evidence="5" id="KW-1133">Transmembrane helix</keyword>
<keyword evidence="4 6" id="KW-0934">Plastid</keyword>
<comment type="subcellular location">
    <subcellularLocation>
        <location evidence="1">Plastid</location>
    </subcellularLocation>
</comment>
<sequence>MNNFWNNVYKFPRFFISVVLGFFLTALRPILKASKKRKNIIQITIIANIIIYITYMILKNMLDIN</sequence>
<gene>
    <name evidence="6" type="primary">ycf33</name>
</gene>
<dbReference type="Pfam" id="PF05421">
    <property type="entry name" value="DUF751"/>
    <property type="match status" value="1"/>
</dbReference>
<dbReference type="GO" id="GO:0009536">
    <property type="term" value="C:plastid"/>
    <property type="evidence" value="ECO:0007669"/>
    <property type="project" value="UniProtKB-SubCell"/>
</dbReference>
<evidence type="ECO:0000256" key="2">
    <source>
        <dbReference type="ARBA" id="ARBA00010985"/>
    </source>
</evidence>
<name>A0A4D6WP75_9FLOR</name>
<protein>
    <recommendedName>
        <fullName evidence="3">Uncharacterized protein ycf33</fullName>
    </recommendedName>
</protein>
<dbReference type="InterPro" id="IPR008470">
    <property type="entry name" value="Uncharacterised_Ycf33"/>
</dbReference>
<dbReference type="AlphaFoldDB" id="A0A4D6WP75"/>
<evidence type="ECO:0000313" key="6">
    <source>
        <dbReference type="EMBL" id="QCI05273.1"/>
    </source>
</evidence>
<keyword evidence="5" id="KW-0472">Membrane</keyword>
<feature type="transmembrane region" description="Helical" evidence="5">
    <location>
        <begin position="40"/>
        <end position="58"/>
    </location>
</feature>
<reference evidence="6" key="1">
    <citation type="journal article" date="2019" name="Mol. Phylogenet. Evol.">
        <title>Morphological evolution and classification of the red algal order Ceramiales inferred using plastid phylogenomics.</title>
        <authorList>
            <person name="Diaz-Tapia P."/>
            <person name="Pasella M.M."/>
            <person name="Verbruggen H."/>
            <person name="Maggs C.A."/>
        </authorList>
    </citation>
    <scope>NUCLEOTIDE SEQUENCE</scope>
    <source>
        <strain evidence="6">HV6547_3</strain>
    </source>
</reference>
<evidence type="ECO:0000256" key="5">
    <source>
        <dbReference type="SAM" id="Phobius"/>
    </source>
</evidence>